<gene>
    <name evidence="2" type="ORF">AB8Z38_03055</name>
</gene>
<accession>A0AB39XKR5</accession>
<keyword evidence="1" id="KW-0732">Signal</keyword>
<evidence type="ECO:0000313" key="2">
    <source>
        <dbReference type="EMBL" id="XDV58515.1"/>
    </source>
</evidence>
<feature type="signal peptide" evidence="1">
    <location>
        <begin position="1"/>
        <end position="16"/>
    </location>
</feature>
<feature type="chain" id="PRO_5044254500" evidence="1">
    <location>
        <begin position="17"/>
        <end position="131"/>
    </location>
</feature>
<dbReference type="EMBL" id="CP165734">
    <property type="protein sequence ID" value="XDV58515.1"/>
    <property type="molecule type" value="Genomic_DNA"/>
</dbReference>
<organism evidence="2">
    <name type="scientific">Bradyrhizobium sp. LLZ17</name>
    <dbReference type="NCBI Taxonomy" id="3239388"/>
    <lineage>
        <taxon>Bacteria</taxon>
        <taxon>Pseudomonadati</taxon>
        <taxon>Pseudomonadota</taxon>
        <taxon>Alphaproteobacteria</taxon>
        <taxon>Hyphomicrobiales</taxon>
        <taxon>Nitrobacteraceae</taxon>
        <taxon>Bradyrhizobium</taxon>
    </lineage>
</organism>
<name>A0AB39XKR5_9BRAD</name>
<reference evidence="2" key="1">
    <citation type="submission" date="2024-08" db="EMBL/GenBank/DDBJ databases">
        <authorList>
            <person name="Chaddad Z."/>
            <person name="Lamrabet M."/>
            <person name="Bouhnik O."/>
            <person name="Alami S."/>
            <person name="Wipf D."/>
            <person name="Courty P.E."/>
            <person name="Missbah El Idrissi M."/>
        </authorList>
    </citation>
    <scope>NUCLEOTIDE SEQUENCE</scope>
    <source>
        <strain evidence="2">LLZ17</strain>
    </source>
</reference>
<sequence>MLGALTVLPVALPAAAAVPDPVFAAIDRYKLLSVEYTAAVDRWAPLEHAHPDRSDAEDETSRTSDALFEQIDVLFTFRPSTLAGVAALLKYITTLEDWQMPPGLDESGSVKVVKTLCTSVAAAIEQSGVRA</sequence>
<protein>
    <submittedName>
        <fullName evidence="2">Uncharacterized protein</fullName>
    </submittedName>
</protein>
<proteinExistence type="predicted"/>
<evidence type="ECO:0000256" key="1">
    <source>
        <dbReference type="SAM" id="SignalP"/>
    </source>
</evidence>
<dbReference type="AlphaFoldDB" id="A0AB39XKR5"/>
<dbReference type="RefSeq" id="WP_369723078.1">
    <property type="nucleotide sequence ID" value="NZ_CP165734.1"/>
</dbReference>